<dbReference type="SMART" id="SM00052">
    <property type="entry name" value="EAL"/>
    <property type="match status" value="1"/>
</dbReference>
<keyword evidence="1" id="KW-1133">Transmembrane helix</keyword>
<dbReference type="Pfam" id="PF00563">
    <property type="entry name" value="EAL"/>
    <property type="match status" value="1"/>
</dbReference>
<dbReference type="EMBL" id="JAASRM010000001">
    <property type="protein sequence ID" value="NIK89364.1"/>
    <property type="molecule type" value="Genomic_DNA"/>
</dbReference>
<dbReference type="PROSITE" id="PS50883">
    <property type="entry name" value="EAL"/>
    <property type="match status" value="1"/>
</dbReference>
<dbReference type="InterPro" id="IPR035965">
    <property type="entry name" value="PAS-like_dom_sf"/>
</dbReference>
<dbReference type="Pfam" id="PF00990">
    <property type="entry name" value="GGDEF"/>
    <property type="match status" value="1"/>
</dbReference>
<dbReference type="AlphaFoldDB" id="A0A846N098"/>
<sequence length="967" mass="102342">MNIRLALAIAAAVLVALLTEVGLTGAGIAAPQPANAQPANPNPINLGAETTDARVIELKPYLKPFSPNGASAKKEPSNWYVFDAVNLSSRTVKRVLLAGEPPSSSLTILPRAVRPQILQVASTSPGVLVDPTNAYGRKGYVLTLPASAKAEVAVRLAGVAEQPSLLAWTDQAASSHKTNTAIFIAAVAGLIGAAAVFCFGLAVMTHHWAPRWAAASLTALLLARFSSIGLFDGSIVTTIGGPYGLTALFSALALAAGLRFIDLTVPVREVWPQYAKYLAHAIYVVMGLGALAYVGIPGATLLTDVALLLIPPAIFAYMIFREKRGSKPARIVQPAAGLFAMVSITNAFLALGAFGSTAIVPDLAGGFAAAGAILLALAVTAGEGISVIPWHHSSAPRPAPQPAKAAPVQSAATRAALEAIGASRQGVFEIDILAKETVLSPEAASLFGMKPGRVPHATWADRIHEDDRPVYEQAITEFCRQSGLAFRIEFRVLSEEGRYYWCELRATMKGPEGAAAERCLGLIADVTTRKEAEVEMIDRSVRDPLTGLGNRVALMEELDGLGAMLRNAVFAVLDIDRFKSIHASLGDEGGDAVLLQVAERLTAHFHGFADIFRVGGDSFAVLFPQTPEKPEQIGSALVQLCEGALHIDGRNVFAPASIGVALGKQARDSIDLIKNAELALLEAKRAGGGSSRVYVPEMEAVAPKDTVALDSELRNALDRGEIEVFYQPIVRLTDRSVAGFEALLRWRHPAKGLVAPADFIAHSEETGTIVALGQLALERAAADLSGWQRYFPLPEPLFVSVNLSRRQLREAGLINRLSELLSSASVAPGSLRLEITESSIASDEDVKRLALSIKELGAGLAIDDFGTGQSSLSQLADLPFDTVKIDKSFLSAGANTDGDVVLTSMVQMVHELKRGVIVEGVETEADAARLAELGCEYAQGFLFSEAVTAQDAMTYIARTFRSPSTVG</sequence>
<organism evidence="5 6">
    <name type="scientific">Rhizomicrobium palustre</name>
    <dbReference type="NCBI Taxonomy" id="189966"/>
    <lineage>
        <taxon>Bacteria</taxon>
        <taxon>Pseudomonadati</taxon>
        <taxon>Pseudomonadota</taxon>
        <taxon>Alphaproteobacteria</taxon>
        <taxon>Micropepsales</taxon>
        <taxon>Micropepsaceae</taxon>
        <taxon>Rhizomicrobium</taxon>
    </lineage>
</organism>
<comment type="caution">
    <text evidence="5">The sequence shown here is derived from an EMBL/GenBank/DDBJ whole genome shotgun (WGS) entry which is preliminary data.</text>
</comment>
<dbReference type="CDD" id="cd00130">
    <property type="entry name" value="PAS"/>
    <property type="match status" value="1"/>
</dbReference>
<accession>A0A846N098</accession>
<feature type="transmembrane region" description="Helical" evidence="1">
    <location>
        <begin position="302"/>
        <end position="320"/>
    </location>
</feature>
<dbReference type="InterPro" id="IPR000700">
    <property type="entry name" value="PAS-assoc_C"/>
</dbReference>
<dbReference type="InterPro" id="IPR052155">
    <property type="entry name" value="Biofilm_reg_signaling"/>
</dbReference>
<dbReference type="CDD" id="cd01949">
    <property type="entry name" value="GGDEF"/>
    <property type="match status" value="1"/>
</dbReference>
<keyword evidence="6" id="KW-1185">Reference proteome</keyword>
<proteinExistence type="predicted"/>
<dbReference type="Pfam" id="PF08447">
    <property type="entry name" value="PAS_3"/>
    <property type="match status" value="1"/>
</dbReference>
<dbReference type="Gene3D" id="3.20.20.450">
    <property type="entry name" value="EAL domain"/>
    <property type="match status" value="1"/>
</dbReference>
<dbReference type="Gene3D" id="3.30.70.270">
    <property type="match status" value="1"/>
</dbReference>
<feature type="transmembrane region" description="Helical" evidence="1">
    <location>
        <begin position="181"/>
        <end position="205"/>
    </location>
</feature>
<dbReference type="PANTHER" id="PTHR44757">
    <property type="entry name" value="DIGUANYLATE CYCLASE DGCP"/>
    <property type="match status" value="1"/>
</dbReference>
<name>A0A846N098_9PROT</name>
<dbReference type="InterPro" id="IPR000160">
    <property type="entry name" value="GGDEF_dom"/>
</dbReference>
<dbReference type="PROSITE" id="PS50887">
    <property type="entry name" value="GGDEF"/>
    <property type="match status" value="1"/>
</dbReference>
<evidence type="ECO:0000256" key="1">
    <source>
        <dbReference type="SAM" id="Phobius"/>
    </source>
</evidence>
<dbReference type="CDD" id="cd01948">
    <property type="entry name" value="EAL"/>
    <property type="match status" value="1"/>
</dbReference>
<protein>
    <submittedName>
        <fullName evidence="5">Diguanylate cyclase (GGDEF)-like protein/PAS domain S-box-containing protein</fullName>
    </submittedName>
</protein>
<evidence type="ECO:0000259" key="2">
    <source>
        <dbReference type="PROSITE" id="PS50113"/>
    </source>
</evidence>
<evidence type="ECO:0000313" key="5">
    <source>
        <dbReference type="EMBL" id="NIK89364.1"/>
    </source>
</evidence>
<evidence type="ECO:0000259" key="4">
    <source>
        <dbReference type="PROSITE" id="PS50887"/>
    </source>
</evidence>
<dbReference type="Proteomes" id="UP000570514">
    <property type="component" value="Unassembled WGS sequence"/>
</dbReference>
<dbReference type="InterPro" id="IPR013655">
    <property type="entry name" value="PAS_fold_3"/>
</dbReference>
<dbReference type="InterPro" id="IPR000014">
    <property type="entry name" value="PAS"/>
</dbReference>
<gene>
    <name evidence="5" type="ORF">FHS83_002682</name>
</gene>
<dbReference type="InterPro" id="IPR001633">
    <property type="entry name" value="EAL_dom"/>
</dbReference>
<dbReference type="Gene3D" id="3.30.450.20">
    <property type="entry name" value="PAS domain"/>
    <property type="match status" value="1"/>
</dbReference>
<keyword evidence="1" id="KW-0812">Transmembrane</keyword>
<dbReference type="InterPro" id="IPR043128">
    <property type="entry name" value="Rev_trsase/Diguanyl_cyclase"/>
</dbReference>
<dbReference type="NCBIfam" id="TIGR00229">
    <property type="entry name" value="sensory_box"/>
    <property type="match status" value="1"/>
</dbReference>
<dbReference type="NCBIfam" id="TIGR00254">
    <property type="entry name" value="GGDEF"/>
    <property type="match status" value="1"/>
</dbReference>
<dbReference type="SMART" id="SM00267">
    <property type="entry name" value="GGDEF"/>
    <property type="match status" value="1"/>
</dbReference>
<dbReference type="SUPFAM" id="SSF55785">
    <property type="entry name" value="PYP-like sensor domain (PAS domain)"/>
    <property type="match status" value="1"/>
</dbReference>
<keyword evidence="1" id="KW-0472">Membrane</keyword>
<dbReference type="PROSITE" id="PS50113">
    <property type="entry name" value="PAC"/>
    <property type="match status" value="1"/>
</dbReference>
<dbReference type="InterPro" id="IPR029787">
    <property type="entry name" value="Nucleotide_cyclase"/>
</dbReference>
<dbReference type="SUPFAM" id="SSF141868">
    <property type="entry name" value="EAL domain-like"/>
    <property type="match status" value="1"/>
</dbReference>
<evidence type="ECO:0000313" key="6">
    <source>
        <dbReference type="Proteomes" id="UP000570514"/>
    </source>
</evidence>
<dbReference type="RefSeq" id="WP_167083458.1">
    <property type="nucleotide sequence ID" value="NZ_BAAADC010000001.1"/>
</dbReference>
<feature type="transmembrane region" description="Helical" evidence="1">
    <location>
        <begin position="243"/>
        <end position="265"/>
    </location>
</feature>
<feature type="domain" description="EAL" evidence="3">
    <location>
        <begin position="706"/>
        <end position="960"/>
    </location>
</feature>
<reference evidence="5 6" key="1">
    <citation type="submission" date="2020-03" db="EMBL/GenBank/DDBJ databases">
        <title>Genomic Encyclopedia of Type Strains, Phase IV (KMG-IV): sequencing the most valuable type-strain genomes for metagenomic binning, comparative biology and taxonomic classification.</title>
        <authorList>
            <person name="Goeker M."/>
        </authorList>
    </citation>
    <scope>NUCLEOTIDE SEQUENCE [LARGE SCALE GENOMIC DNA]</scope>
    <source>
        <strain evidence="5 6">DSM 19867</strain>
    </source>
</reference>
<dbReference type="InterPro" id="IPR035919">
    <property type="entry name" value="EAL_sf"/>
</dbReference>
<feature type="transmembrane region" description="Helical" evidence="1">
    <location>
        <begin position="277"/>
        <end position="296"/>
    </location>
</feature>
<feature type="transmembrane region" description="Helical" evidence="1">
    <location>
        <begin position="332"/>
        <end position="354"/>
    </location>
</feature>
<feature type="domain" description="GGDEF" evidence="4">
    <location>
        <begin position="566"/>
        <end position="696"/>
    </location>
</feature>
<dbReference type="SUPFAM" id="SSF55073">
    <property type="entry name" value="Nucleotide cyclase"/>
    <property type="match status" value="1"/>
</dbReference>
<evidence type="ECO:0000259" key="3">
    <source>
        <dbReference type="PROSITE" id="PS50883"/>
    </source>
</evidence>
<feature type="domain" description="PAC" evidence="2">
    <location>
        <begin position="486"/>
        <end position="538"/>
    </location>
</feature>
<dbReference type="PANTHER" id="PTHR44757:SF2">
    <property type="entry name" value="BIOFILM ARCHITECTURE MAINTENANCE PROTEIN MBAA"/>
    <property type="match status" value="1"/>
</dbReference>